<feature type="domain" description="Sec23/Sec24 helical" evidence="15">
    <location>
        <begin position="477"/>
        <end position="574"/>
    </location>
</feature>
<evidence type="ECO:0000256" key="5">
    <source>
        <dbReference type="ARBA" id="ARBA00022723"/>
    </source>
</evidence>
<dbReference type="PANTHER" id="PTHR11141:SF0">
    <property type="entry name" value="PROTEIN TRANSPORT PROTEIN SEC23"/>
    <property type="match status" value="1"/>
</dbReference>
<dbReference type="EMBL" id="JOKQ01000012">
    <property type="protein sequence ID" value="KHN68847.1"/>
    <property type="molecule type" value="Genomic_DNA"/>
</dbReference>
<dbReference type="InterPro" id="IPR029006">
    <property type="entry name" value="ADF-H/Gelsolin-like_dom_sf"/>
</dbReference>
<keyword evidence="12" id="KW-0333">Golgi apparatus</keyword>
<dbReference type="Pfam" id="PF08033">
    <property type="entry name" value="Sec23_BS"/>
    <property type="match status" value="1"/>
</dbReference>
<evidence type="ECO:0000313" key="18">
    <source>
        <dbReference type="Proteomes" id="UP000031056"/>
    </source>
</evidence>
<evidence type="ECO:0000256" key="3">
    <source>
        <dbReference type="ARBA" id="ARBA00009210"/>
    </source>
</evidence>
<dbReference type="Gene3D" id="2.30.30.380">
    <property type="entry name" value="Zn-finger domain of Sec23/24"/>
    <property type="match status" value="1"/>
</dbReference>
<dbReference type="GO" id="GO:0005789">
    <property type="term" value="C:endoplasmic reticulum membrane"/>
    <property type="evidence" value="ECO:0007669"/>
    <property type="project" value="UniProtKB-SubCell"/>
</dbReference>
<dbReference type="Proteomes" id="UP000031056">
    <property type="component" value="Unassembled WGS sequence"/>
</dbReference>
<feature type="domain" description="Zinc finger Sec23/Sec24-type" evidence="13">
    <location>
        <begin position="50"/>
        <end position="87"/>
    </location>
</feature>
<sequence length="711" mass="81111">MEQEIRNIEESDGIRLTWNGWPVRGDMMSKVPLVCMYNIHQEAGALECEPIYCMSCGSVLNPYCNIDFARQSWNCVICKGNTTFPSHARGISPDNLLPELLGHNSTVEYVLGREGVFPGVFLFIVDTCTFDEERHALLIDALRTVMEGIPEDCFVGFIKYGTNVELLELSGERPRRVHLFSGKKEYTAEVAKLLNMSGKPENMHDGKFIRRKSECSEFLYEVINGLERDPFPVLNAYKPVRCTGSAVSLGVSLMEGCFPNMGVKHMLFTQGPCTFGPGTVTSIRYKVKGRGDESVESDSVYASSAKKFYEGLGERMINVGHSLDILAATIDDIGICYMERMTGMTGGMLIMAQDFDKEIYISSCRKIMNKDEEGWLEQGFNAKMLVKTSKNLEYKGVIGQGKMVGGSWRMGSMFRTSNISVLLDRKADTKSEIKSGEFGYVQLITQYQRSDKKLLVRVTTFSRMFMEYREDVVSRFDQEAATVFQARLLLMKKHEEIKDCERMIDKSLIRFVKAFAKYDKGDPNTLVLPDAMAYYPNFMFFFRRSLLVQTENNSADETAYYFSLLYNQRVNDALRLIKPTLISYHYQRGAEAVEVDSKSLEPDVILVMDTFHNVVVWRGEYVAEWVSEGYHEEPDYESLKRALNRSEEMAKSLCEYRLPSPQFCITEHNKSQQRIIHHYVNPSGGSSIITENINYEKFEEALRRVVVSNNE</sequence>
<dbReference type="Gene3D" id="3.40.20.10">
    <property type="entry name" value="Severin"/>
    <property type="match status" value="1"/>
</dbReference>
<dbReference type="Pfam" id="PF04815">
    <property type="entry name" value="Sec23_helical"/>
    <property type="match status" value="1"/>
</dbReference>
<keyword evidence="6 12" id="KW-0256">Endoplasmic reticulum</keyword>
<dbReference type="GO" id="GO:0030127">
    <property type="term" value="C:COPII vesicle coat"/>
    <property type="evidence" value="ECO:0007669"/>
    <property type="project" value="InterPro"/>
</dbReference>
<dbReference type="OrthoDB" id="10256289at2759"/>
<dbReference type="Gene3D" id="3.40.50.410">
    <property type="entry name" value="von Willebrand factor, type A domain"/>
    <property type="match status" value="1"/>
</dbReference>
<keyword evidence="18" id="KW-1185">Reference proteome</keyword>
<dbReference type="HOGENOM" id="CLU_008658_3_0_1"/>
<dbReference type="PANTHER" id="PTHR11141">
    <property type="entry name" value="PROTEIN TRANSPORT PROTEIN SEC23"/>
    <property type="match status" value="1"/>
</dbReference>
<dbReference type="SUPFAM" id="SSF82754">
    <property type="entry name" value="C-terminal, gelsolin-like domain of Sec23/24"/>
    <property type="match status" value="1"/>
</dbReference>
<dbReference type="InterPro" id="IPR012990">
    <property type="entry name" value="Beta-sandwich_Sec23_24"/>
</dbReference>
<evidence type="ECO:0000256" key="11">
    <source>
        <dbReference type="ARBA" id="ARBA00023329"/>
    </source>
</evidence>
<evidence type="ECO:0000256" key="12">
    <source>
        <dbReference type="RuleBase" id="RU365030"/>
    </source>
</evidence>
<dbReference type="Gene3D" id="2.60.40.1670">
    <property type="entry name" value="beta-sandwich domain of Sec23/24"/>
    <property type="match status" value="1"/>
</dbReference>
<dbReference type="SUPFAM" id="SSF82919">
    <property type="entry name" value="Zn-finger domain of Sec23/24"/>
    <property type="match status" value="1"/>
</dbReference>
<dbReference type="Pfam" id="PF04811">
    <property type="entry name" value="Sec23_trunk"/>
    <property type="match status" value="1"/>
</dbReference>
<dbReference type="GO" id="GO:0090110">
    <property type="term" value="P:COPII-coated vesicle cargo loading"/>
    <property type="evidence" value="ECO:0007669"/>
    <property type="project" value="TreeGrafter"/>
</dbReference>
<dbReference type="Gene3D" id="1.20.120.730">
    <property type="entry name" value="Sec23/Sec24 helical domain"/>
    <property type="match status" value="1"/>
</dbReference>
<keyword evidence="10 12" id="KW-0472">Membrane</keyword>
<evidence type="ECO:0000256" key="7">
    <source>
        <dbReference type="ARBA" id="ARBA00022833"/>
    </source>
</evidence>
<dbReference type="Pfam" id="PF04810">
    <property type="entry name" value="zf-Sec23_Sec24"/>
    <property type="match status" value="1"/>
</dbReference>
<comment type="similarity">
    <text evidence="3 12">Belongs to the SEC23/SEC24 family. SEC23 subfamily.</text>
</comment>
<dbReference type="InterPro" id="IPR006895">
    <property type="entry name" value="Znf_Sec23_Sec24"/>
</dbReference>
<evidence type="ECO:0000256" key="9">
    <source>
        <dbReference type="ARBA" id="ARBA00022927"/>
    </source>
</evidence>
<dbReference type="InterPro" id="IPR036175">
    <property type="entry name" value="Sec23/24_helical_dom_sf"/>
</dbReference>
<evidence type="ECO:0000259" key="15">
    <source>
        <dbReference type="Pfam" id="PF04815"/>
    </source>
</evidence>
<dbReference type="InterPro" id="IPR037364">
    <property type="entry name" value="Sec23"/>
</dbReference>
<dbReference type="GO" id="GO:0008270">
    <property type="term" value="F:zinc ion binding"/>
    <property type="evidence" value="ECO:0007669"/>
    <property type="project" value="InterPro"/>
</dbReference>
<evidence type="ECO:0000259" key="13">
    <source>
        <dbReference type="Pfam" id="PF04810"/>
    </source>
</evidence>
<evidence type="ECO:0000313" key="17">
    <source>
        <dbReference type="EMBL" id="KHN68847.1"/>
    </source>
</evidence>
<protein>
    <recommendedName>
        <fullName evidence="12">Protein transport protein SEC23</fullName>
    </recommendedName>
</protein>
<keyword evidence="5 12" id="KW-0479">Metal-binding</keyword>
<dbReference type="InParanoid" id="A0A0B2UIH6"/>
<keyword evidence="4 12" id="KW-0813">Transport</keyword>
<dbReference type="AlphaFoldDB" id="A0A0B2UIH6"/>
<evidence type="ECO:0000256" key="10">
    <source>
        <dbReference type="ARBA" id="ARBA00023136"/>
    </source>
</evidence>
<evidence type="ECO:0000259" key="14">
    <source>
        <dbReference type="Pfam" id="PF04811"/>
    </source>
</evidence>
<dbReference type="GO" id="GO:0006886">
    <property type="term" value="P:intracellular protein transport"/>
    <property type="evidence" value="ECO:0007669"/>
    <property type="project" value="InterPro"/>
</dbReference>
<dbReference type="SUPFAM" id="SSF53300">
    <property type="entry name" value="vWA-like"/>
    <property type="match status" value="1"/>
</dbReference>
<dbReference type="InterPro" id="IPR006896">
    <property type="entry name" value="Sec23/24_trunk_dom"/>
</dbReference>
<keyword evidence="9 12" id="KW-0653">Protein transport</keyword>
<evidence type="ECO:0000256" key="1">
    <source>
        <dbReference type="ARBA" id="ARBA00004299"/>
    </source>
</evidence>
<evidence type="ECO:0000256" key="6">
    <source>
        <dbReference type="ARBA" id="ARBA00022824"/>
    </source>
</evidence>
<evidence type="ECO:0000256" key="8">
    <source>
        <dbReference type="ARBA" id="ARBA00022892"/>
    </source>
</evidence>
<feature type="domain" description="Sec23/Sec24 trunk" evidence="14">
    <location>
        <begin position="118"/>
        <end position="358"/>
    </location>
</feature>
<dbReference type="InterPro" id="IPR006900">
    <property type="entry name" value="Sec23/24_helical_dom"/>
</dbReference>
<dbReference type="RefSeq" id="XP_014562889.1">
    <property type="nucleotide sequence ID" value="XM_014707403.1"/>
</dbReference>
<keyword evidence="7 12" id="KW-0862">Zinc</keyword>
<dbReference type="GO" id="GO:0005096">
    <property type="term" value="F:GTPase activator activity"/>
    <property type="evidence" value="ECO:0007669"/>
    <property type="project" value="TreeGrafter"/>
</dbReference>
<evidence type="ECO:0000256" key="4">
    <source>
        <dbReference type="ARBA" id="ARBA00022448"/>
    </source>
</evidence>
<comment type="function">
    <text evidence="12">Component of the coat protein complex II (COPII) which promotes the formation of transport vesicles from the endoplasmic reticulum (ER). The coat has two main functions, the physical deformation of the endoplasmic reticulum membrane into vesicles and the selection of cargo molecules.</text>
</comment>
<keyword evidence="11 12" id="KW-0968">Cytoplasmic vesicle</keyword>
<proteinExistence type="inferred from homology"/>
<accession>A0A0B2UIH6</accession>
<comment type="caution">
    <text evidence="17">The sequence shown here is derived from an EMBL/GenBank/DDBJ whole genome shotgun (WGS) entry which is preliminary data.</text>
</comment>
<dbReference type="SUPFAM" id="SSF81995">
    <property type="entry name" value="beta-sandwich domain of Sec23/24"/>
    <property type="match status" value="1"/>
</dbReference>
<dbReference type="SUPFAM" id="SSF81811">
    <property type="entry name" value="Helical domain of Sec23/24"/>
    <property type="match status" value="1"/>
</dbReference>
<reference evidence="17 18" key="1">
    <citation type="journal article" date="2014" name="MBio">
        <title>The Ordospora colligata genome; evolution of extreme reduction in microsporidia and host-to-parasite horizontal gene transfer.</title>
        <authorList>
            <person name="Pombert J.-F."/>
            <person name="Haag K.L."/>
            <person name="Beidas S."/>
            <person name="Ebert D."/>
            <person name="Keeling P.J."/>
        </authorList>
    </citation>
    <scope>NUCLEOTIDE SEQUENCE [LARGE SCALE GENOMIC DNA]</scope>
    <source>
        <strain evidence="17 18">OC4</strain>
    </source>
</reference>
<comment type="subcellular location">
    <subcellularLocation>
        <location evidence="12">Cytoplasm</location>
    </subcellularLocation>
    <subcellularLocation>
        <location evidence="1 12">Cytoplasmic vesicle</location>
        <location evidence="1 12">COPII-coated vesicle membrane</location>
        <topology evidence="1 12">Peripheral membrane protein</topology>
        <orientation evidence="1 12">Cytoplasmic side</orientation>
    </subcellularLocation>
    <subcellularLocation>
        <location evidence="2 12">Endoplasmic reticulum membrane</location>
        <topology evidence="2 12">Peripheral membrane protein</topology>
        <orientation evidence="2 12">Cytoplasmic side</orientation>
    </subcellularLocation>
    <subcellularLocation>
        <location evidence="12">Golgi apparatus membrane</location>
        <topology evidence="12">Peripheral membrane protein</topology>
        <orientation evidence="12">Cytoplasmic side</orientation>
    </subcellularLocation>
</comment>
<dbReference type="GeneID" id="26262584"/>
<keyword evidence="8 12" id="KW-0931">ER-Golgi transport</keyword>
<dbReference type="FunCoup" id="A0A0B2UIH6">
    <property type="interactions" value="149"/>
</dbReference>
<evidence type="ECO:0000256" key="2">
    <source>
        <dbReference type="ARBA" id="ARBA00004397"/>
    </source>
</evidence>
<dbReference type="InterPro" id="IPR036174">
    <property type="entry name" value="Znf_Sec23_Sec24_sf"/>
</dbReference>
<dbReference type="GO" id="GO:0000139">
    <property type="term" value="C:Golgi membrane"/>
    <property type="evidence" value="ECO:0007669"/>
    <property type="project" value="UniProtKB-SubCell"/>
</dbReference>
<dbReference type="InterPro" id="IPR036465">
    <property type="entry name" value="vWFA_dom_sf"/>
</dbReference>
<keyword evidence="12" id="KW-0963">Cytoplasm</keyword>
<feature type="domain" description="Sec23/Sec24 beta-sandwich" evidence="16">
    <location>
        <begin position="379"/>
        <end position="465"/>
    </location>
</feature>
<evidence type="ECO:0000259" key="16">
    <source>
        <dbReference type="Pfam" id="PF08033"/>
    </source>
</evidence>
<dbReference type="GO" id="GO:0070971">
    <property type="term" value="C:endoplasmic reticulum exit site"/>
    <property type="evidence" value="ECO:0007669"/>
    <property type="project" value="TreeGrafter"/>
</dbReference>
<dbReference type="VEuPathDB" id="MicrosporidiaDB:M896_120670"/>
<dbReference type="STRING" id="1354746.A0A0B2UIH6"/>
<name>A0A0B2UIH6_9MICR</name>
<dbReference type="InterPro" id="IPR036180">
    <property type="entry name" value="Gelsolin-like_dom_sf"/>
</dbReference>
<gene>
    <name evidence="17" type="ORF">M896_120670</name>
</gene>
<organism evidence="17 18">
    <name type="scientific">Ordospora colligata OC4</name>
    <dbReference type="NCBI Taxonomy" id="1354746"/>
    <lineage>
        <taxon>Eukaryota</taxon>
        <taxon>Fungi</taxon>
        <taxon>Fungi incertae sedis</taxon>
        <taxon>Microsporidia</taxon>
        <taxon>Ordosporidae</taxon>
        <taxon>Ordospora</taxon>
    </lineage>
</organism>